<keyword evidence="2" id="KW-0472">Membrane</keyword>
<dbReference type="Proteomes" id="UP000631114">
    <property type="component" value="Unassembled WGS sequence"/>
</dbReference>
<feature type="region of interest" description="Disordered" evidence="1">
    <location>
        <begin position="1"/>
        <end position="48"/>
    </location>
</feature>
<evidence type="ECO:0000313" key="5">
    <source>
        <dbReference type="Proteomes" id="UP000631114"/>
    </source>
</evidence>
<dbReference type="EMBL" id="JADFTS010000007">
    <property type="protein sequence ID" value="KAF9597797.1"/>
    <property type="molecule type" value="Genomic_DNA"/>
</dbReference>
<dbReference type="OrthoDB" id="1848700at2759"/>
<dbReference type="Gene3D" id="1.20.1280.50">
    <property type="match status" value="1"/>
</dbReference>
<evidence type="ECO:0000259" key="3">
    <source>
        <dbReference type="PROSITE" id="PS50181"/>
    </source>
</evidence>
<dbReference type="SUPFAM" id="SSF81383">
    <property type="entry name" value="F-box domain"/>
    <property type="match status" value="1"/>
</dbReference>
<dbReference type="InterPro" id="IPR055357">
    <property type="entry name" value="LRR_At1g61320_AtMIF1"/>
</dbReference>
<feature type="domain" description="F-box" evidence="3">
    <location>
        <begin position="44"/>
        <end position="92"/>
    </location>
</feature>
<name>A0A835HGC7_9MAGN</name>
<dbReference type="PANTHER" id="PTHR34223">
    <property type="entry name" value="OS11G0201299 PROTEIN"/>
    <property type="match status" value="1"/>
</dbReference>
<keyword evidence="2" id="KW-1133">Transmembrane helix</keyword>
<keyword evidence="2" id="KW-0812">Transmembrane</keyword>
<gene>
    <name evidence="4" type="ORF">IFM89_021882</name>
</gene>
<organism evidence="4 5">
    <name type="scientific">Coptis chinensis</name>
    <dbReference type="NCBI Taxonomy" id="261450"/>
    <lineage>
        <taxon>Eukaryota</taxon>
        <taxon>Viridiplantae</taxon>
        <taxon>Streptophyta</taxon>
        <taxon>Embryophyta</taxon>
        <taxon>Tracheophyta</taxon>
        <taxon>Spermatophyta</taxon>
        <taxon>Magnoliopsida</taxon>
        <taxon>Ranunculales</taxon>
        <taxon>Ranunculaceae</taxon>
        <taxon>Coptidoideae</taxon>
        <taxon>Coptis</taxon>
    </lineage>
</organism>
<dbReference type="Pfam" id="PF00646">
    <property type="entry name" value="F-box"/>
    <property type="match status" value="1"/>
</dbReference>
<evidence type="ECO:0000256" key="2">
    <source>
        <dbReference type="SAM" id="Phobius"/>
    </source>
</evidence>
<dbReference type="Gene3D" id="3.80.10.10">
    <property type="entry name" value="Ribonuclease Inhibitor"/>
    <property type="match status" value="1"/>
</dbReference>
<evidence type="ECO:0000313" key="4">
    <source>
        <dbReference type="EMBL" id="KAF9597797.1"/>
    </source>
</evidence>
<dbReference type="InterPro" id="IPR001810">
    <property type="entry name" value="F-box_dom"/>
</dbReference>
<dbReference type="InterPro" id="IPR053781">
    <property type="entry name" value="F-box_AtFBL13-like"/>
</dbReference>
<keyword evidence="5" id="KW-1185">Reference proteome</keyword>
<dbReference type="Pfam" id="PF23622">
    <property type="entry name" value="LRR_At1g61320_AtMIF1"/>
    <property type="match status" value="1"/>
</dbReference>
<dbReference type="InterPro" id="IPR036047">
    <property type="entry name" value="F-box-like_dom_sf"/>
</dbReference>
<feature type="transmembrane region" description="Helical" evidence="2">
    <location>
        <begin position="339"/>
        <end position="358"/>
    </location>
</feature>
<dbReference type="AlphaFoldDB" id="A0A835HGC7"/>
<proteinExistence type="predicted"/>
<protein>
    <recommendedName>
        <fullName evidence="3">F-box domain-containing protein</fullName>
    </recommendedName>
</protein>
<accession>A0A835HGC7</accession>
<evidence type="ECO:0000256" key="1">
    <source>
        <dbReference type="SAM" id="MobiDB-lite"/>
    </source>
</evidence>
<dbReference type="PROSITE" id="PS50181">
    <property type="entry name" value="FBOX"/>
    <property type="match status" value="1"/>
</dbReference>
<dbReference type="SUPFAM" id="SSF52047">
    <property type="entry name" value="RNI-like"/>
    <property type="match status" value="1"/>
</dbReference>
<sequence>MQSPSSSYQESEEEVDQEDYYSDDDRVSLRSNKRTKTKSNNDGRDRISALPDPLLHHILSFMDMKEVMGTNSLSRRWRYLWKYIPILSFSHILWYVKHKMRSGDSEKRMFMDFVKQVLLLRDISSTIKILSFHCSRYCKTDQVDDWMRVAVTRHVEEVILNYDPGMYTVLPGFIFNSAISVFKLSSFPHALQVPNSICLAPKLKTLELESVRLPEGNSICEVVFSCPMLENLSIIYCDHSHIYMLNISALQLKNLKIQNTVECGNSSCFISISAPNLTSLRLKGSLYANYYLENLSSLVDAKIECLLYERVYPQLLIKILRGLQNATSLELSGQSLSTIHLDIVISIGGVASLVYPLLAFKTT</sequence>
<reference evidence="4 5" key="1">
    <citation type="submission" date="2020-10" db="EMBL/GenBank/DDBJ databases">
        <title>The Coptis chinensis genome and diversification of protoberbering-type alkaloids.</title>
        <authorList>
            <person name="Wang B."/>
            <person name="Shu S."/>
            <person name="Song C."/>
            <person name="Liu Y."/>
        </authorList>
    </citation>
    <scope>NUCLEOTIDE SEQUENCE [LARGE SCALE GENOMIC DNA]</scope>
    <source>
        <strain evidence="4">HL-2020</strain>
        <tissue evidence="4">Leaf</tissue>
    </source>
</reference>
<feature type="compositionally biased region" description="Acidic residues" evidence="1">
    <location>
        <begin position="10"/>
        <end position="22"/>
    </location>
</feature>
<dbReference type="InterPro" id="IPR032675">
    <property type="entry name" value="LRR_dom_sf"/>
</dbReference>
<dbReference type="InterPro" id="IPR053197">
    <property type="entry name" value="F-box_SCFL_complex_component"/>
</dbReference>
<dbReference type="PANTHER" id="PTHR34223:SF51">
    <property type="entry name" value="OS06G0556300 PROTEIN"/>
    <property type="match status" value="1"/>
</dbReference>
<comment type="caution">
    <text evidence="4">The sequence shown here is derived from an EMBL/GenBank/DDBJ whole genome shotgun (WGS) entry which is preliminary data.</text>
</comment>
<dbReference type="CDD" id="cd22160">
    <property type="entry name" value="F-box_AtFBL13-like"/>
    <property type="match status" value="1"/>
</dbReference>